<proteinExistence type="predicted"/>
<dbReference type="EMBL" id="JAJFAZ020000006">
    <property type="protein sequence ID" value="KAI5323432.1"/>
    <property type="molecule type" value="Genomic_DNA"/>
</dbReference>
<organism evidence="1 2">
    <name type="scientific">Prunus dulcis</name>
    <name type="common">Almond</name>
    <name type="synonym">Amygdalus dulcis</name>
    <dbReference type="NCBI Taxonomy" id="3755"/>
    <lineage>
        <taxon>Eukaryota</taxon>
        <taxon>Viridiplantae</taxon>
        <taxon>Streptophyta</taxon>
        <taxon>Embryophyta</taxon>
        <taxon>Tracheophyta</taxon>
        <taxon>Spermatophyta</taxon>
        <taxon>Magnoliopsida</taxon>
        <taxon>eudicotyledons</taxon>
        <taxon>Gunneridae</taxon>
        <taxon>Pentapetalae</taxon>
        <taxon>rosids</taxon>
        <taxon>fabids</taxon>
        <taxon>Rosales</taxon>
        <taxon>Rosaceae</taxon>
        <taxon>Amygdaloideae</taxon>
        <taxon>Amygdaleae</taxon>
        <taxon>Prunus</taxon>
    </lineage>
</organism>
<accession>A0AAD4VGG6</accession>
<name>A0AAD4VGG6_PRUDU</name>
<dbReference type="AlphaFoldDB" id="A0AAD4VGG6"/>
<dbReference type="Proteomes" id="UP001054821">
    <property type="component" value="Chromosome 6"/>
</dbReference>
<evidence type="ECO:0000313" key="1">
    <source>
        <dbReference type="EMBL" id="KAI5323432.1"/>
    </source>
</evidence>
<gene>
    <name evidence="1" type="ORF">L3X38_032504</name>
</gene>
<sequence length="67" mass="7888">MWVISFEPGERGTADFVKAIDDLIFMRSTVLEKEDLEEYTRQSCYQVKLSQLRGLTLEIDCWNVVRD</sequence>
<protein>
    <submittedName>
        <fullName evidence="1">Uncharacterized protein</fullName>
    </submittedName>
</protein>
<keyword evidence="2" id="KW-1185">Reference proteome</keyword>
<reference evidence="1 2" key="1">
    <citation type="journal article" date="2022" name="G3 (Bethesda)">
        <title>Whole-genome sequence and methylome profiling of the almond [Prunus dulcis (Mill.) D.A. Webb] cultivar 'Nonpareil'.</title>
        <authorList>
            <person name="D'Amico-Willman K.M."/>
            <person name="Ouma W.Z."/>
            <person name="Meulia T."/>
            <person name="Sideli G.M."/>
            <person name="Gradziel T.M."/>
            <person name="Fresnedo-Ramirez J."/>
        </authorList>
    </citation>
    <scope>NUCLEOTIDE SEQUENCE [LARGE SCALE GENOMIC DNA]</scope>
    <source>
        <strain evidence="1">Clone GOH B32 T37-40</strain>
    </source>
</reference>
<evidence type="ECO:0000313" key="2">
    <source>
        <dbReference type="Proteomes" id="UP001054821"/>
    </source>
</evidence>
<comment type="caution">
    <text evidence="1">The sequence shown here is derived from an EMBL/GenBank/DDBJ whole genome shotgun (WGS) entry which is preliminary data.</text>
</comment>